<accession>A0A0F4YMH5</accession>
<dbReference type="GeneID" id="25319256"/>
<dbReference type="AlphaFoldDB" id="A0A0F4YMH5"/>
<protein>
    <recommendedName>
        <fullName evidence="5">C6 transcription factor</fullName>
    </recommendedName>
</protein>
<dbReference type="GO" id="GO:0005634">
    <property type="term" value="C:nucleus"/>
    <property type="evidence" value="ECO:0007669"/>
    <property type="project" value="UniProtKB-SubCell"/>
</dbReference>
<evidence type="ECO:0000256" key="2">
    <source>
        <dbReference type="ARBA" id="ARBA00023242"/>
    </source>
</evidence>
<evidence type="ECO:0000313" key="3">
    <source>
        <dbReference type="EMBL" id="KKA19056.1"/>
    </source>
</evidence>
<evidence type="ECO:0000313" key="4">
    <source>
        <dbReference type="Proteomes" id="UP000053958"/>
    </source>
</evidence>
<name>A0A0F4YMH5_RASE3</name>
<dbReference type="InterPro" id="IPR021858">
    <property type="entry name" value="Fun_TF"/>
</dbReference>
<dbReference type="Proteomes" id="UP000053958">
    <property type="component" value="Unassembled WGS sequence"/>
</dbReference>
<dbReference type="Pfam" id="PF11951">
    <property type="entry name" value="Fungal_trans_2"/>
    <property type="match status" value="1"/>
</dbReference>
<dbReference type="OrthoDB" id="3597252at2759"/>
<sequence length="594" mass="66874">MSRIEQSPKPGKVQRALIACQDALGYLLQPAASASLDFIYVDRLLSSIVEPPSDAKQKNGRRGVSILRQWMIEEGPGVALLEILGQLLWRVVDMSSDQVKGLRQALQANPRYLSMIYDPRSTELVLERIERVRQNKIKACLDFRNSVLGYSPDDTPTPDEAPPPWSPPRVSSQIVVPQEYFPVVQDEKAIVFEPVSWDPSLSYNGLIKLHPATINYKGLWTNELERDLLDFYINIFVPGQTFVEAENTYLDLLNVAMRSESTRHAIFSLSASYLKDYSLSGNIQYDYINHRYIALAAQALQRDLSNRDSPESSLATGMLLVHHGVVNEQEAEMCWSWHVSMIDAFQKAGCFDPSSEPALYMTYQLILALTTQTTAQIHAGPPMASCDWLLQCDFRESQRICGILGTSRRMLCLISRITDLAMEPSTSEEKLARAEAIEDEILMLDDWSQTATGEALDVLLRIAKAYHLSARIYLLCRVLGATPLQARVVSLQAKLYELVISLPVDGPYFTAIYPLWCCVMAAVSSTQAEHVEMLFERLRNISQRNKGNIGSVLACISNLCAWIRSHPFTSTRQPGWWEEMLEAQPARLKMLSFG</sequence>
<comment type="subcellular location">
    <subcellularLocation>
        <location evidence="1">Nucleus</location>
    </subcellularLocation>
</comment>
<comment type="caution">
    <text evidence="3">The sequence shown here is derived from an EMBL/GenBank/DDBJ whole genome shotgun (WGS) entry which is preliminary data.</text>
</comment>
<reference evidence="3 4" key="1">
    <citation type="submission" date="2015-04" db="EMBL/GenBank/DDBJ databases">
        <authorList>
            <person name="Heijne W.H."/>
            <person name="Fedorova N.D."/>
            <person name="Nierman W.C."/>
            <person name="Vollebregt A.W."/>
            <person name="Zhao Z."/>
            <person name="Wu L."/>
            <person name="Kumar M."/>
            <person name="Stam H."/>
            <person name="van den Berg M.A."/>
            <person name="Pel H.J."/>
        </authorList>
    </citation>
    <scope>NUCLEOTIDE SEQUENCE [LARGE SCALE GENOMIC DNA]</scope>
    <source>
        <strain evidence="3 4">CBS 393.64</strain>
    </source>
</reference>
<keyword evidence="2" id="KW-0539">Nucleus</keyword>
<organism evidence="3 4">
    <name type="scientific">Rasamsonia emersonii (strain ATCC 16479 / CBS 393.64 / IMI 116815)</name>
    <dbReference type="NCBI Taxonomy" id="1408163"/>
    <lineage>
        <taxon>Eukaryota</taxon>
        <taxon>Fungi</taxon>
        <taxon>Dikarya</taxon>
        <taxon>Ascomycota</taxon>
        <taxon>Pezizomycotina</taxon>
        <taxon>Eurotiomycetes</taxon>
        <taxon>Eurotiomycetidae</taxon>
        <taxon>Eurotiales</taxon>
        <taxon>Trichocomaceae</taxon>
        <taxon>Rasamsonia</taxon>
    </lineage>
</organism>
<gene>
    <name evidence="3" type="ORF">T310_6979</name>
</gene>
<dbReference type="PANTHER" id="PTHR37534:SF46">
    <property type="entry name" value="ZN(II)2CYS6 TRANSCRIPTION FACTOR (EUROFUNG)"/>
    <property type="match status" value="1"/>
</dbReference>
<dbReference type="PANTHER" id="PTHR37534">
    <property type="entry name" value="TRANSCRIPTIONAL ACTIVATOR PROTEIN UGA3"/>
    <property type="match status" value="1"/>
</dbReference>
<evidence type="ECO:0000256" key="1">
    <source>
        <dbReference type="ARBA" id="ARBA00004123"/>
    </source>
</evidence>
<proteinExistence type="predicted"/>
<evidence type="ECO:0008006" key="5">
    <source>
        <dbReference type="Google" id="ProtNLM"/>
    </source>
</evidence>
<keyword evidence="4" id="KW-1185">Reference proteome</keyword>
<dbReference type="RefSeq" id="XP_013325668.1">
    <property type="nucleotide sequence ID" value="XM_013470214.1"/>
</dbReference>
<dbReference type="EMBL" id="LASV01000386">
    <property type="protein sequence ID" value="KKA19056.1"/>
    <property type="molecule type" value="Genomic_DNA"/>
</dbReference>